<name>A0ABS4G782_9CLOT</name>
<gene>
    <name evidence="2" type="ORF">J2Z34_002808</name>
</gene>
<sequence>MERINLYNTEHYIDPTAYAALVKIEKERRFKPVVYICSPFAGDTATNVERARRYSRFAVTKGVIPIAPHLLFPQFMDDNQPEEREDALFMGIVLLSKCREIWVFGNKRSPGMVKEIERAEQKNMKIRYFNDLCEETNRIGEKVAGEGYNGQSRVFKGNI</sequence>
<organism evidence="2 3">
    <name type="scientific">Youngiibacter multivorans</name>
    <dbReference type="NCBI Taxonomy" id="937251"/>
    <lineage>
        <taxon>Bacteria</taxon>
        <taxon>Bacillati</taxon>
        <taxon>Bacillota</taxon>
        <taxon>Clostridia</taxon>
        <taxon>Eubacteriales</taxon>
        <taxon>Clostridiaceae</taxon>
        <taxon>Youngiibacter</taxon>
    </lineage>
</organism>
<dbReference type="InterPro" id="IPR056670">
    <property type="entry name" value="DUF7768"/>
</dbReference>
<evidence type="ECO:0000313" key="2">
    <source>
        <dbReference type="EMBL" id="MBP1920297.1"/>
    </source>
</evidence>
<evidence type="ECO:0000259" key="1">
    <source>
        <dbReference type="Pfam" id="PF24963"/>
    </source>
</evidence>
<dbReference type="Proteomes" id="UP001519271">
    <property type="component" value="Unassembled WGS sequence"/>
</dbReference>
<dbReference type="EMBL" id="JAGGKC010000027">
    <property type="protein sequence ID" value="MBP1920297.1"/>
    <property type="molecule type" value="Genomic_DNA"/>
</dbReference>
<protein>
    <recommendedName>
        <fullName evidence="1">DUF7768 domain-containing protein</fullName>
    </recommendedName>
</protein>
<dbReference type="Pfam" id="PF24963">
    <property type="entry name" value="DUF7768"/>
    <property type="match status" value="1"/>
</dbReference>
<dbReference type="RefSeq" id="WP_245250780.1">
    <property type="nucleotide sequence ID" value="NZ_JAGGKC010000027.1"/>
</dbReference>
<feature type="domain" description="DUF7768" evidence="1">
    <location>
        <begin position="32"/>
        <end position="129"/>
    </location>
</feature>
<reference evidence="2 3" key="1">
    <citation type="submission" date="2021-03" db="EMBL/GenBank/DDBJ databases">
        <title>Genomic Encyclopedia of Type Strains, Phase IV (KMG-IV): sequencing the most valuable type-strain genomes for metagenomic binning, comparative biology and taxonomic classification.</title>
        <authorList>
            <person name="Goeker M."/>
        </authorList>
    </citation>
    <scope>NUCLEOTIDE SEQUENCE [LARGE SCALE GENOMIC DNA]</scope>
    <source>
        <strain evidence="2 3">DSM 6139</strain>
    </source>
</reference>
<proteinExistence type="predicted"/>
<accession>A0ABS4G782</accession>
<keyword evidence="3" id="KW-1185">Reference proteome</keyword>
<dbReference type="Gene3D" id="3.40.50.10400">
    <property type="entry name" value="Hypothetical protein PA1492"/>
    <property type="match status" value="1"/>
</dbReference>
<comment type="caution">
    <text evidence="2">The sequence shown here is derived from an EMBL/GenBank/DDBJ whole genome shotgun (WGS) entry which is preliminary data.</text>
</comment>
<evidence type="ECO:0000313" key="3">
    <source>
        <dbReference type="Proteomes" id="UP001519271"/>
    </source>
</evidence>